<dbReference type="GO" id="GO:0016787">
    <property type="term" value="F:hydrolase activity"/>
    <property type="evidence" value="ECO:0007669"/>
    <property type="project" value="UniProtKB-KW"/>
</dbReference>
<evidence type="ECO:0000259" key="17">
    <source>
        <dbReference type="PROSITE" id="PS51195"/>
    </source>
</evidence>
<evidence type="ECO:0000256" key="8">
    <source>
        <dbReference type="ARBA" id="ARBA00023242"/>
    </source>
</evidence>
<evidence type="ECO:0000256" key="7">
    <source>
        <dbReference type="ARBA" id="ARBA00022884"/>
    </source>
</evidence>
<feature type="compositionally biased region" description="Basic and acidic residues" evidence="14">
    <location>
        <begin position="13"/>
        <end position="48"/>
    </location>
</feature>
<evidence type="ECO:0000256" key="2">
    <source>
        <dbReference type="ARBA" id="ARBA00022517"/>
    </source>
</evidence>
<feature type="compositionally biased region" description="Acidic residues" evidence="14">
    <location>
        <begin position="73"/>
        <end position="90"/>
    </location>
</feature>
<keyword evidence="4 13" id="KW-0378">Hydrolase</keyword>
<dbReference type="SUPFAM" id="SSF52540">
    <property type="entry name" value="P-loop containing nucleoside triphosphate hydrolases"/>
    <property type="match status" value="1"/>
</dbReference>
<keyword evidence="2" id="KW-0690">Ribosome biogenesis</keyword>
<evidence type="ECO:0000256" key="12">
    <source>
        <dbReference type="PROSITE-ProRule" id="PRU00552"/>
    </source>
</evidence>
<evidence type="ECO:0000313" key="18">
    <source>
        <dbReference type="EMBL" id="CAK7267533.1"/>
    </source>
</evidence>
<protein>
    <recommendedName>
        <fullName evidence="11">ATP-dependent rRNA helicase RRP3</fullName>
    </recommendedName>
    <alternativeName>
        <fullName evidence="10">ATP-dependent rRNA helicase rrp3</fullName>
    </alternativeName>
</protein>
<feature type="domain" description="DEAD-box RNA helicase Q" evidence="17">
    <location>
        <begin position="128"/>
        <end position="156"/>
    </location>
</feature>
<keyword evidence="7" id="KW-0694">RNA-binding</keyword>
<dbReference type="PROSITE" id="PS51195">
    <property type="entry name" value="Q_MOTIF"/>
    <property type="match status" value="1"/>
</dbReference>
<evidence type="ECO:0000256" key="5">
    <source>
        <dbReference type="ARBA" id="ARBA00022806"/>
    </source>
</evidence>
<evidence type="ECO:0000256" key="14">
    <source>
        <dbReference type="SAM" id="MobiDB-lite"/>
    </source>
</evidence>
<comment type="subcellular location">
    <subcellularLocation>
        <location evidence="1">Nucleus</location>
    </subcellularLocation>
</comment>
<dbReference type="Gene3D" id="3.40.50.300">
    <property type="entry name" value="P-loop containing nucleotide triphosphate hydrolases"/>
    <property type="match status" value="2"/>
</dbReference>
<dbReference type="InterPro" id="IPR014014">
    <property type="entry name" value="RNA_helicase_DEAD_Q_motif"/>
</dbReference>
<keyword evidence="6 13" id="KW-0067">ATP-binding</keyword>
<dbReference type="InterPro" id="IPR014001">
    <property type="entry name" value="Helicase_ATP-bd"/>
</dbReference>
<gene>
    <name evidence="18" type="primary">RRP3</name>
    <name evidence="18" type="ORF">SEPCBS119000_002602</name>
</gene>
<dbReference type="PROSITE" id="PS51194">
    <property type="entry name" value="HELICASE_CTER"/>
    <property type="match status" value="1"/>
</dbReference>
<proteinExistence type="inferred from homology"/>
<keyword evidence="19" id="KW-1185">Reference proteome</keyword>
<sequence>MDAHAAGPRTKKAKVDKSGKAKAEKVERGDKTVKAARREKPAKADTKPVRAAGADAAAKSRKTQPKPKRPIEEVETGDGEEYDEDDEDDELTKKLKEEEEEEVEEVEEEKDGSVKEEALASVQAEAPKTFKDLGLVDVLCEICTTLAFTTPTPIQAQAIPVVLQNRDVIGTAETGSGKTLAFALPILQALLEKPRPFFGLVLAPTRELAVQIGQTFEAFSSIALRCAVVVGGMDQTSQTIALGKRPHVIVATPGRLLDHLEKTKGFSLKSLRYLVIDEADRLLDMDFGPIFEKILQHLPRERRTMLFSATMSSKVESLQRASLRDPVRVSVQTPGQGPDGQQTVSTLKQSMLVVPLVRKDTALVYLINEYSGRSVVVFTRTIYETHRVASLLRALGFGAIPLNGKLSQSARLSALNKIKSGGRDILIATDIAARGLDIPRISIVINYDVPQDSKTYVHRVGRTARAGKSGHAINLVTQYDVLHFLAIEKAIGMSRQIQALPVNQDDMDVFRPRVEEAQRHAKAEMRTWLEQQATKGKRSGGRPRGSGVIGGRDDEMDRGEQ</sequence>
<evidence type="ECO:0000313" key="19">
    <source>
        <dbReference type="Proteomes" id="UP001642502"/>
    </source>
</evidence>
<dbReference type="InterPro" id="IPR001650">
    <property type="entry name" value="Helicase_C-like"/>
</dbReference>
<evidence type="ECO:0000256" key="1">
    <source>
        <dbReference type="ARBA" id="ARBA00004123"/>
    </source>
</evidence>
<evidence type="ECO:0000256" key="6">
    <source>
        <dbReference type="ARBA" id="ARBA00022840"/>
    </source>
</evidence>
<dbReference type="InterPro" id="IPR044765">
    <property type="entry name" value="DDX47/Rrp3_DEADc"/>
</dbReference>
<feature type="compositionally biased region" description="Basic residues" evidence="14">
    <location>
        <begin position="59"/>
        <end position="68"/>
    </location>
</feature>
<dbReference type="InterPro" id="IPR027417">
    <property type="entry name" value="P-loop_NTPase"/>
</dbReference>
<dbReference type="InterPro" id="IPR050079">
    <property type="entry name" value="DEAD_box_RNA_helicase"/>
</dbReference>
<name>A0ABP0DH09_9PEZI</name>
<evidence type="ECO:0000256" key="4">
    <source>
        <dbReference type="ARBA" id="ARBA00022801"/>
    </source>
</evidence>
<feature type="compositionally biased region" description="Basic and acidic residues" evidence="14">
    <location>
        <begin position="551"/>
        <end position="561"/>
    </location>
</feature>
<keyword evidence="3 13" id="KW-0547">Nucleotide-binding</keyword>
<evidence type="ECO:0000256" key="3">
    <source>
        <dbReference type="ARBA" id="ARBA00022741"/>
    </source>
</evidence>
<accession>A0ABP0DH09</accession>
<evidence type="ECO:0000256" key="11">
    <source>
        <dbReference type="ARBA" id="ARBA00024398"/>
    </source>
</evidence>
<dbReference type="Proteomes" id="UP001642502">
    <property type="component" value="Unassembled WGS sequence"/>
</dbReference>
<dbReference type="CDD" id="cd17954">
    <property type="entry name" value="DEADc_DDX47"/>
    <property type="match status" value="1"/>
</dbReference>
<evidence type="ECO:0000256" key="9">
    <source>
        <dbReference type="ARBA" id="ARBA00024350"/>
    </source>
</evidence>
<dbReference type="CDD" id="cd18787">
    <property type="entry name" value="SF2_C_DEAD"/>
    <property type="match status" value="1"/>
</dbReference>
<dbReference type="PANTHER" id="PTHR47959:SF24">
    <property type="entry name" value="ATP-DEPENDENT RNA HELICASE"/>
    <property type="match status" value="1"/>
</dbReference>
<dbReference type="Pfam" id="PF00270">
    <property type="entry name" value="DEAD"/>
    <property type="match status" value="1"/>
</dbReference>
<dbReference type="PANTHER" id="PTHR47959">
    <property type="entry name" value="ATP-DEPENDENT RNA HELICASE RHLE-RELATED"/>
    <property type="match status" value="1"/>
</dbReference>
<feature type="compositionally biased region" description="Acidic residues" evidence="14">
    <location>
        <begin position="98"/>
        <end position="110"/>
    </location>
</feature>
<dbReference type="InterPro" id="IPR000629">
    <property type="entry name" value="RNA-helicase_DEAD-box_CS"/>
</dbReference>
<dbReference type="PROSITE" id="PS51192">
    <property type="entry name" value="HELICASE_ATP_BIND_1"/>
    <property type="match status" value="1"/>
</dbReference>
<dbReference type="PROSITE" id="PS00039">
    <property type="entry name" value="DEAD_ATP_HELICASE"/>
    <property type="match status" value="1"/>
</dbReference>
<dbReference type="InterPro" id="IPR011545">
    <property type="entry name" value="DEAD/DEAH_box_helicase_dom"/>
</dbReference>
<dbReference type="EMBL" id="CAWUON010000028">
    <property type="protein sequence ID" value="CAK7267533.1"/>
    <property type="molecule type" value="Genomic_DNA"/>
</dbReference>
<dbReference type="SMART" id="SM00490">
    <property type="entry name" value="HELICc"/>
    <property type="match status" value="1"/>
</dbReference>
<evidence type="ECO:0000256" key="10">
    <source>
        <dbReference type="ARBA" id="ARBA00024394"/>
    </source>
</evidence>
<comment type="similarity">
    <text evidence="9">Belongs to the DEAD box helicase family. DDX47/RRP3 subfamily.</text>
</comment>
<dbReference type="SMART" id="SM00487">
    <property type="entry name" value="DEXDc"/>
    <property type="match status" value="1"/>
</dbReference>
<evidence type="ECO:0000256" key="13">
    <source>
        <dbReference type="RuleBase" id="RU000492"/>
    </source>
</evidence>
<reference evidence="18 19" key="1">
    <citation type="submission" date="2024-01" db="EMBL/GenBank/DDBJ databases">
        <authorList>
            <person name="Allen C."/>
            <person name="Tagirdzhanova G."/>
        </authorList>
    </citation>
    <scope>NUCLEOTIDE SEQUENCE [LARGE SCALE GENOMIC DNA]</scope>
    <source>
        <strain evidence="18 19">CBS 119000</strain>
    </source>
</reference>
<keyword evidence="8" id="KW-0539">Nucleus</keyword>
<keyword evidence="5 13" id="KW-0347">Helicase</keyword>
<evidence type="ECO:0000259" key="16">
    <source>
        <dbReference type="PROSITE" id="PS51194"/>
    </source>
</evidence>
<dbReference type="GO" id="GO:0003724">
    <property type="term" value="F:RNA helicase activity"/>
    <property type="evidence" value="ECO:0007669"/>
    <property type="project" value="UniProtKB-EC"/>
</dbReference>
<feature type="region of interest" description="Disordered" evidence="14">
    <location>
        <begin position="521"/>
        <end position="561"/>
    </location>
</feature>
<comment type="caution">
    <text evidence="18">The sequence shown here is derived from an EMBL/GenBank/DDBJ whole genome shotgun (WGS) entry which is preliminary data.</text>
</comment>
<feature type="domain" description="Helicase C-terminal" evidence="16">
    <location>
        <begin position="358"/>
        <end position="508"/>
    </location>
</feature>
<dbReference type="Pfam" id="PF00271">
    <property type="entry name" value="Helicase_C"/>
    <property type="match status" value="1"/>
</dbReference>
<feature type="domain" description="Helicase ATP-binding" evidence="15">
    <location>
        <begin position="159"/>
        <end position="329"/>
    </location>
</feature>
<evidence type="ECO:0000259" key="15">
    <source>
        <dbReference type="PROSITE" id="PS51192"/>
    </source>
</evidence>
<feature type="region of interest" description="Disordered" evidence="14">
    <location>
        <begin position="1"/>
        <end position="117"/>
    </location>
</feature>
<organism evidence="18 19">
    <name type="scientific">Sporothrix epigloea</name>
    <dbReference type="NCBI Taxonomy" id="1892477"/>
    <lineage>
        <taxon>Eukaryota</taxon>
        <taxon>Fungi</taxon>
        <taxon>Dikarya</taxon>
        <taxon>Ascomycota</taxon>
        <taxon>Pezizomycotina</taxon>
        <taxon>Sordariomycetes</taxon>
        <taxon>Sordariomycetidae</taxon>
        <taxon>Ophiostomatales</taxon>
        <taxon>Ophiostomataceae</taxon>
        <taxon>Sporothrix</taxon>
    </lineage>
</organism>
<feature type="short sequence motif" description="Q motif" evidence="12">
    <location>
        <begin position="128"/>
        <end position="156"/>
    </location>
</feature>